<dbReference type="GeneID" id="30176585"/>
<keyword evidence="6" id="KW-1185">Reference proteome</keyword>
<dbReference type="OrthoDB" id="6159137at2759"/>
<dbReference type="InterPro" id="IPR000504">
    <property type="entry name" value="RRM_dom"/>
</dbReference>
<feature type="compositionally biased region" description="Low complexity" evidence="3">
    <location>
        <begin position="1031"/>
        <end position="1042"/>
    </location>
</feature>
<dbReference type="CDD" id="cd00590">
    <property type="entry name" value="RRM_SF"/>
    <property type="match status" value="1"/>
</dbReference>
<feature type="region of interest" description="Disordered" evidence="3">
    <location>
        <begin position="1010"/>
        <end position="1073"/>
    </location>
</feature>
<feature type="compositionally biased region" description="Basic and acidic residues" evidence="3">
    <location>
        <begin position="1020"/>
        <end position="1030"/>
    </location>
</feature>
<feature type="compositionally biased region" description="Polar residues" evidence="3">
    <location>
        <begin position="845"/>
        <end position="861"/>
    </location>
</feature>
<accession>A0A1E3NPG3</accession>
<keyword evidence="1 2" id="KW-0694">RNA-binding</keyword>
<dbReference type="Pfam" id="PF00076">
    <property type="entry name" value="RRM_1"/>
    <property type="match status" value="4"/>
</dbReference>
<dbReference type="SMART" id="SM00360">
    <property type="entry name" value="RRM"/>
    <property type="match status" value="3"/>
</dbReference>
<dbReference type="PROSITE" id="PS50102">
    <property type="entry name" value="RRM"/>
    <property type="match status" value="3"/>
</dbReference>
<reference evidence="5 6" key="1">
    <citation type="journal article" date="2016" name="Proc. Natl. Acad. Sci. U.S.A.">
        <title>Comparative genomics of biotechnologically important yeasts.</title>
        <authorList>
            <person name="Riley R."/>
            <person name="Haridas S."/>
            <person name="Wolfe K.H."/>
            <person name="Lopes M.R."/>
            <person name="Hittinger C.T."/>
            <person name="Goeker M."/>
            <person name="Salamov A.A."/>
            <person name="Wisecaver J.H."/>
            <person name="Long T.M."/>
            <person name="Calvey C.H."/>
            <person name="Aerts A.L."/>
            <person name="Barry K.W."/>
            <person name="Choi C."/>
            <person name="Clum A."/>
            <person name="Coughlan A.Y."/>
            <person name="Deshpande S."/>
            <person name="Douglass A.P."/>
            <person name="Hanson S.J."/>
            <person name="Klenk H.-P."/>
            <person name="LaButti K.M."/>
            <person name="Lapidus A."/>
            <person name="Lindquist E.A."/>
            <person name="Lipzen A.M."/>
            <person name="Meier-Kolthoff J.P."/>
            <person name="Ohm R.A."/>
            <person name="Otillar R.P."/>
            <person name="Pangilinan J.L."/>
            <person name="Peng Y."/>
            <person name="Rokas A."/>
            <person name="Rosa C.A."/>
            <person name="Scheuner C."/>
            <person name="Sibirny A.A."/>
            <person name="Slot J.C."/>
            <person name="Stielow J.B."/>
            <person name="Sun H."/>
            <person name="Kurtzman C.P."/>
            <person name="Blackwell M."/>
            <person name="Grigoriev I.V."/>
            <person name="Jeffries T.W."/>
        </authorList>
    </citation>
    <scope>NUCLEOTIDE SEQUENCE [LARGE SCALE GENOMIC DNA]</scope>
    <source>
        <strain evidence="5 6">NRRL Y-2026</strain>
    </source>
</reference>
<feature type="compositionally biased region" description="Low complexity" evidence="3">
    <location>
        <begin position="1052"/>
        <end position="1073"/>
    </location>
</feature>
<gene>
    <name evidence="5" type="ORF">PICMEDRAFT_122094</name>
</gene>
<name>A0A1E3NPG3_9ASCO</name>
<feature type="region of interest" description="Disordered" evidence="3">
    <location>
        <begin position="830"/>
        <end position="861"/>
    </location>
</feature>
<sequence>MMSSNLQDSFSTENLELKSEISKNLNDDDDENSSKNQSVTGSSPFYAIKILSLPPTTQLDSLTLKFLKEKNLNSDDLQLIKRTSDNEITHNFIEFFHNKQLLDDFIEFFKIEESVDLDYELIDNEIQLNYQLPGHLFIRGLLYTTTAQDLYNIFKPYGEIHACKVIFNDYGISKGFGFINFSNKVEADNAIESLNGCNVDGNNLFINHHVSKKDRLKELEYKMNKFSNIYIKNLPADVTKVELSDLFGKFGKINSIFLPKDLNHDVDIQSNIDHHEHNSKDVINDDVQNDGSNDRESEDNPSSKAYGFINFKYHEDAINARKEMNGFEIRPGYNIQIDRAERKKERIQYESLAHHFNINTNKICSSDNDSTSSATITRNIDNSGEFHRMNKDVYEEPRIEKFQSPIDRSFSFSSNSSSRSRRQSSITSPQILPSFAMVNGNFNYDTTSNHNYHNFVHNQSLKNSNQRLQYPQMYQPIIPFTYNHKNKSQELLLQPEKQLQKAYQQQQQQQVQQPVQSQPQHIQESPYFANNKNNVYDRKIDHSISMIKGIPMNNYQPSITNQNPVLPPFIITPDSNLISTSTGLPIAGPQFQDSNLYVIHLPKEYSDEDLYDLFEKYGKITSSRVITYQPEEVEQLNKKKKYDRAKQVDSTAAIPDAKLGVPEDFAAAQLENNNSASTENQELNSDADRIPLVGESKCFGFVCFQNPVDASKALVCMNGFKVDSNHVLRVTFAQRKENKYNQGRLHHYNQNHLGGLYQYVNNYNNSYAHIMTPSGNIPPMPASSIPSLSPMGAMPAMGPIGPVAHLGPMAHMAQMAQMAQMAHMAPIPPSQLPPSTSPSLPTVAMQHSPSIPSMNGVSNVQSSPAMEMMHGVSLIGSSQHQPQSHYYQQQPPQYLPQNSPQQAAIPAMNSIRLSGITMMNNTPGVNKYNNWYYPSSYHQGGSSRERYDEFQNRQMLDVENGMQDLTIGLSDEDDYENYEEYEDYENYEHTNEDGDMNNDDDAQVESVEEITHKNASISRSRIDCNNRRNDANNNFSSTSNNSKARSKYTRANSYNSHSRRNYNSGSNNSSSVDINQNGYYNYNYYDHNYGSYVYNRGNYKQHNRSHSMINSGGFGSQKRQERRE</sequence>
<feature type="domain" description="RRM" evidence="4">
    <location>
        <begin position="227"/>
        <end position="342"/>
    </location>
</feature>
<proteinExistence type="predicted"/>
<evidence type="ECO:0000313" key="5">
    <source>
        <dbReference type="EMBL" id="ODQ47979.1"/>
    </source>
</evidence>
<dbReference type="AlphaFoldDB" id="A0A1E3NPG3"/>
<feature type="compositionally biased region" description="Basic and acidic residues" evidence="3">
    <location>
        <begin position="274"/>
        <end position="283"/>
    </location>
</feature>
<dbReference type="EMBL" id="KV454002">
    <property type="protein sequence ID" value="ODQ47979.1"/>
    <property type="molecule type" value="Genomic_DNA"/>
</dbReference>
<dbReference type="InterPro" id="IPR012677">
    <property type="entry name" value="Nucleotide-bd_a/b_plait_sf"/>
</dbReference>
<feature type="domain" description="RRM" evidence="4">
    <location>
        <begin position="134"/>
        <end position="211"/>
    </location>
</feature>
<dbReference type="RefSeq" id="XP_019019092.1">
    <property type="nucleotide sequence ID" value="XM_019159898.1"/>
</dbReference>
<dbReference type="STRING" id="763406.A0A1E3NPG3"/>
<feature type="compositionally biased region" description="Low complexity" evidence="3">
    <location>
        <begin position="408"/>
        <end position="418"/>
    </location>
</feature>
<feature type="region of interest" description="Disordered" evidence="3">
    <location>
        <begin position="1103"/>
        <end position="1124"/>
    </location>
</feature>
<feature type="region of interest" description="Disordered" evidence="3">
    <location>
        <begin position="274"/>
        <end position="303"/>
    </location>
</feature>
<evidence type="ECO:0000256" key="1">
    <source>
        <dbReference type="ARBA" id="ARBA00022884"/>
    </source>
</evidence>
<dbReference type="Gene3D" id="3.30.70.330">
    <property type="match status" value="3"/>
</dbReference>
<evidence type="ECO:0000256" key="2">
    <source>
        <dbReference type="PROSITE-ProRule" id="PRU00176"/>
    </source>
</evidence>
<evidence type="ECO:0000313" key="6">
    <source>
        <dbReference type="Proteomes" id="UP000094455"/>
    </source>
</evidence>
<dbReference type="GO" id="GO:0003723">
    <property type="term" value="F:RNA binding"/>
    <property type="evidence" value="ECO:0007669"/>
    <property type="project" value="UniProtKB-UniRule"/>
</dbReference>
<feature type="region of interest" description="Disordered" evidence="3">
    <location>
        <begin position="405"/>
        <end position="427"/>
    </location>
</feature>
<dbReference type="SUPFAM" id="SSF54928">
    <property type="entry name" value="RNA-binding domain, RBD"/>
    <property type="match status" value="3"/>
</dbReference>
<dbReference type="PANTHER" id="PTHR48027">
    <property type="entry name" value="HETEROGENEOUS NUCLEAR RIBONUCLEOPROTEIN 87F-RELATED"/>
    <property type="match status" value="1"/>
</dbReference>
<dbReference type="InterPro" id="IPR052462">
    <property type="entry name" value="SLIRP/GR-RBP-like"/>
</dbReference>
<evidence type="ECO:0000259" key="4">
    <source>
        <dbReference type="PROSITE" id="PS50102"/>
    </source>
</evidence>
<dbReference type="Proteomes" id="UP000094455">
    <property type="component" value="Unassembled WGS sequence"/>
</dbReference>
<dbReference type="InterPro" id="IPR035979">
    <property type="entry name" value="RBD_domain_sf"/>
</dbReference>
<protein>
    <recommendedName>
        <fullName evidence="4">RRM domain-containing protein</fullName>
    </recommendedName>
</protein>
<feature type="domain" description="RRM" evidence="4">
    <location>
        <begin position="594"/>
        <end position="735"/>
    </location>
</feature>
<evidence type="ECO:0000256" key="3">
    <source>
        <dbReference type="SAM" id="MobiDB-lite"/>
    </source>
</evidence>
<organism evidence="5 6">
    <name type="scientific">Pichia membranifaciens NRRL Y-2026</name>
    <dbReference type="NCBI Taxonomy" id="763406"/>
    <lineage>
        <taxon>Eukaryota</taxon>
        <taxon>Fungi</taxon>
        <taxon>Dikarya</taxon>
        <taxon>Ascomycota</taxon>
        <taxon>Saccharomycotina</taxon>
        <taxon>Pichiomycetes</taxon>
        <taxon>Pichiales</taxon>
        <taxon>Pichiaceae</taxon>
        <taxon>Pichia</taxon>
    </lineage>
</organism>